<dbReference type="RefSeq" id="WP_124231337.1">
    <property type="nucleotide sequence ID" value="NZ_RHHM01000001.1"/>
</dbReference>
<protein>
    <submittedName>
        <fullName evidence="1">Uncharacterized protein</fullName>
    </submittedName>
</protein>
<dbReference type="Proteomes" id="UP000279457">
    <property type="component" value="Unassembled WGS sequence"/>
</dbReference>
<dbReference type="OrthoDB" id="6520322at2"/>
<gene>
    <name evidence="1" type="ORF">EB241_00815</name>
</gene>
<proteinExistence type="predicted"/>
<sequence>MKTITATNCKDAEEMLHSGIRHVELACDIDHDDFFRIASYWCDRGAKIAKKNSHFIISLKGFLIPPNE</sequence>
<dbReference type="EMBL" id="RHHM01000001">
    <property type="protein sequence ID" value="RQM39887.1"/>
    <property type="molecule type" value="Genomic_DNA"/>
</dbReference>
<evidence type="ECO:0000313" key="2">
    <source>
        <dbReference type="Proteomes" id="UP000279457"/>
    </source>
</evidence>
<accession>A0A3N6S4P6</accession>
<organism evidence="1 2">
    <name type="scientific">Erwinia psidii</name>
    <dbReference type="NCBI Taxonomy" id="69224"/>
    <lineage>
        <taxon>Bacteria</taxon>
        <taxon>Pseudomonadati</taxon>
        <taxon>Pseudomonadota</taxon>
        <taxon>Gammaproteobacteria</taxon>
        <taxon>Enterobacterales</taxon>
        <taxon>Erwiniaceae</taxon>
        <taxon>Erwinia</taxon>
    </lineage>
</organism>
<reference evidence="1 2" key="1">
    <citation type="submission" date="2018-10" db="EMBL/GenBank/DDBJ databases">
        <title>Draft genome sequence for the type isolate of Erwinia psidii, agent causal of bacterial blight in guava (Psidium guajava) and wilt and die-back of Eucalyptus spp.</title>
        <authorList>
            <person name="Hermenegildo P.S."/>
            <person name="Santos S.A."/>
            <person name="Guimaraes L.M.S."/>
            <person name="Vidigal P.M.P."/>
            <person name="Pereira I.C."/>
            <person name="Badel J.L."/>
            <person name="Alfenas-Zerbini P."/>
            <person name="Ferreira M.A.S.V."/>
            <person name="Alfenas A.C."/>
        </authorList>
    </citation>
    <scope>NUCLEOTIDE SEQUENCE [LARGE SCALE GENOMIC DNA]</scope>
    <source>
        <strain evidence="1 2">IBSBF 435</strain>
    </source>
</reference>
<keyword evidence="2" id="KW-1185">Reference proteome</keyword>
<dbReference type="AlphaFoldDB" id="A0A3N6S4P6"/>
<name>A0A3N6S4P6_9GAMM</name>
<comment type="caution">
    <text evidence="1">The sequence shown here is derived from an EMBL/GenBank/DDBJ whole genome shotgun (WGS) entry which is preliminary data.</text>
</comment>
<evidence type="ECO:0000313" key="1">
    <source>
        <dbReference type="EMBL" id="RQM39887.1"/>
    </source>
</evidence>